<evidence type="ECO:0000256" key="2">
    <source>
        <dbReference type="ARBA" id="ARBA00022729"/>
    </source>
</evidence>
<keyword evidence="2 5" id="KW-0732">Signal</keyword>
<comment type="function">
    <text evidence="5">Plays a major role in protein secretion by helping the post-translocational extracellular folding of several secreted proteins.</text>
</comment>
<dbReference type="RefSeq" id="WP_233452107.1">
    <property type="nucleotide sequence ID" value="NZ_CADEPK010000006.1"/>
</dbReference>
<dbReference type="HAMAP" id="MF_01145">
    <property type="entry name" value="Foldase_PrsA"/>
    <property type="match status" value="1"/>
</dbReference>
<dbReference type="PROSITE" id="PS50198">
    <property type="entry name" value="PPIC_PPIASE_2"/>
    <property type="match status" value="1"/>
</dbReference>
<dbReference type="PROSITE" id="PS01096">
    <property type="entry name" value="PPIC_PPIASE_1"/>
    <property type="match status" value="1"/>
</dbReference>
<evidence type="ECO:0000256" key="3">
    <source>
        <dbReference type="ARBA" id="ARBA00023110"/>
    </source>
</evidence>
<keyword evidence="3 5" id="KW-0697">Rotamase</keyword>
<dbReference type="EC" id="5.2.1.8" evidence="5"/>
<keyword evidence="10" id="KW-1185">Reference proteome</keyword>
<protein>
    <recommendedName>
        <fullName evidence="5">Foldase protein PrsA</fullName>
        <ecNumber evidence="5">5.2.1.8</ecNumber>
    </recommendedName>
</protein>
<feature type="region of interest" description="Disordered" evidence="6">
    <location>
        <begin position="289"/>
        <end position="327"/>
    </location>
</feature>
<comment type="catalytic activity">
    <reaction evidence="1 5">
        <text>[protein]-peptidylproline (omega=180) = [protein]-peptidylproline (omega=0)</text>
        <dbReference type="Rhea" id="RHEA:16237"/>
        <dbReference type="Rhea" id="RHEA-COMP:10747"/>
        <dbReference type="Rhea" id="RHEA-COMP:10748"/>
        <dbReference type="ChEBI" id="CHEBI:83833"/>
        <dbReference type="ChEBI" id="CHEBI:83834"/>
        <dbReference type="EC" id="5.2.1.8"/>
    </reaction>
</comment>
<reference evidence="9 10" key="1">
    <citation type="submission" date="2023-07" db="EMBL/GenBank/DDBJ databases">
        <title>Genomic Encyclopedia of Type Strains, Phase IV (KMG-IV): sequencing the most valuable type-strain genomes for metagenomic binning, comparative biology and taxonomic classification.</title>
        <authorList>
            <person name="Goeker M."/>
        </authorList>
    </citation>
    <scope>NUCLEOTIDE SEQUENCE [LARGE SCALE GENOMIC DNA]</scope>
    <source>
        <strain evidence="9 10">DSM 17723</strain>
    </source>
</reference>
<dbReference type="Gene3D" id="3.10.50.40">
    <property type="match status" value="1"/>
</dbReference>
<evidence type="ECO:0000256" key="5">
    <source>
        <dbReference type="HAMAP-Rule" id="MF_01145"/>
    </source>
</evidence>
<dbReference type="Gene3D" id="1.10.4030.10">
    <property type="entry name" value="Porin chaperone SurA, peptide-binding domain"/>
    <property type="match status" value="1"/>
</dbReference>
<dbReference type="InterPro" id="IPR023058">
    <property type="entry name" value="PPIase_PpiC_CS"/>
</dbReference>
<dbReference type="InterPro" id="IPR000297">
    <property type="entry name" value="PPIase_PpiC"/>
</dbReference>
<keyword evidence="5" id="KW-1003">Cell membrane</keyword>
<evidence type="ECO:0000256" key="4">
    <source>
        <dbReference type="ARBA" id="ARBA00023235"/>
    </source>
</evidence>
<feature type="transmembrane region" description="Helical" evidence="7">
    <location>
        <begin position="12"/>
        <end position="30"/>
    </location>
</feature>
<feature type="domain" description="PpiC" evidence="8">
    <location>
        <begin position="156"/>
        <end position="246"/>
    </location>
</feature>
<evidence type="ECO:0000313" key="10">
    <source>
        <dbReference type="Proteomes" id="UP001232245"/>
    </source>
</evidence>
<name>A0ABT9Z0N6_9BACI</name>
<dbReference type="PANTHER" id="PTHR47245">
    <property type="entry name" value="PEPTIDYLPROLYL ISOMERASE"/>
    <property type="match status" value="1"/>
</dbReference>
<evidence type="ECO:0000313" key="9">
    <source>
        <dbReference type="EMBL" id="MDQ0225585.1"/>
    </source>
</evidence>
<evidence type="ECO:0000259" key="8">
    <source>
        <dbReference type="PROSITE" id="PS50198"/>
    </source>
</evidence>
<dbReference type="InterPro" id="IPR046357">
    <property type="entry name" value="PPIase_dom_sf"/>
</dbReference>
<proteinExistence type="inferred from homology"/>
<keyword evidence="7" id="KW-1133">Transmembrane helix</keyword>
<keyword evidence="4 5" id="KW-0413">Isomerase</keyword>
<sequence length="327" mass="36587">MEKLISSKKTLGILAVLVVVAIAVFIFLSTKSDVVAKVGKESITKDDLYTYFVEQNGEAALDSLITKNIIEQEAEKQKVKITDKEIDEELKKTVDSVGGEEAYQSALATNGISEDDLKDNIKTNLQIEKLLESKIKITDEEMKTFFDENKAEFAKEEQVKASHILVADEKTANEVKKKLDEGGDFAELAKEYSTDTGTAQNGGDLGFFGKGAMVKAFEDKAFSMKVGEISAPVKSDYGYHIIKVTDKQEAEEANFEKSKEEIKDTLFQQKLQTEYPTWLEDKKEDYDIKNYLTDDKKEKEESSTEKSTDSADKEDSSSSESTEKTDK</sequence>
<dbReference type="Proteomes" id="UP001232245">
    <property type="component" value="Unassembled WGS sequence"/>
</dbReference>
<dbReference type="Pfam" id="PF13624">
    <property type="entry name" value="SurA_N_3"/>
    <property type="match status" value="1"/>
</dbReference>
<dbReference type="EMBL" id="JAUSTZ010000003">
    <property type="protein sequence ID" value="MDQ0225585.1"/>
    <property type="molecule type" value="Genomic_DNA"/>
</dbReference>
<dbReference type="GO" id="GO:0003755">
    <property type="term" value="F:peptidyl-prolyl cis-trans isomerase activity"/>
    <property type="evidence" value="ECO:0007669"/>
    <property type="project" value="UniProtKB-EC"/>
</dbReference>
<organism evidence="9 10">
    <name type="scientific">Metabacillus niabensis</name>
    <dbReference type="NCBI Taxonomy" id="324854"/>
    <lineage>
        <taxon>Bacteria</taxon>
        <taxon>Bacillati</taxon>
        <taxon>Bacillota</taxon>
        <taxon>Bacilli</taxon>
        <taxon>Bacillales</taxon>
        <taxon>Bacillaceae</taxon>
        <taxon>Metabacillus</taxon>
    </lineage>
</organism>
<accession>A0ABT9Z0N6</accession>
<evidence type="ECO:0000256" key="7">
    <source>
        <dbReference type="SAM" id="Phobius"/>
    </source>
</evidence>
<dbReference type="PANTHER" id="PTHR47245:SF1">
    <property type="entry name" value="FOLDASE PROTEIN PRSA"/>
    <property type="match status" value="1"/>
</dbReference>
<dbReference type="InterPro" id="IPR050245">
    <property type="entry name" value="PrsA_foldase"/>
</dbReference>
<comment type="caution">
    <text evidence="9">The sequence shown here is derived from an EMBL/GenBank/DDBJ whole genome shotgun (WGS) entry which is preliminary data.</text>
</comment>
<dbReference type="Pfam" id="PF13616">
    <property type="entry name" value="Rotamase_3"/>
    <property type="match status" value="1"/>
</dbReference>
<dbReference type="SUPFAM" id="SSF54534">
    <property type="entry name" value="FKBP-like"/>
    <property type="match status" value="1"/>
</dbReference>
<keyword evidence="7" id="KW-0812">Transmembrane</keyword>
<dbReference type="InterPro" id="IPR023059">
    <property type="entry name" value="Foldase_PrsA"/>
</dbReference>
<gene>
    <name evidence="5" type="primary">prsA</name>
    <name evidence="9" type="ORF">J2S02_001929</name>
</gene>
<keyword evidence="5 7" id="KW-0472">Membrane</keyword>
<evidence type="ECO:0000256" key="1">
    <source>
        <dbReference type="ARBA" id="ARBA00000971"/>
    </source>
</evidence>
<evidence type="ECO:0000256" key="6">
    <source>
        <dbReference type="SAM" id="MobiDB-lite"/>
    </source>
</evidence>
<comment type="similarity">
    <text evidence="5">Belongs to the PrsA family.</text>
</comment>